<evidence type="ECO:0000259" key="3">
    <source>
        <dbReference type="Pfam" id="PF00725"/>
    </source>
</evidence>
<dbReference type="Gene3D" id="3.40.50.720">
    <property type="entry name" value="NAD(P)-binding Rossmann-like Domain"/>
    <property type="match status" value="1"/>
</dbReference>
<feature type="site" description="Important for catalytic activity" evidence="2">
    <location>
        <position position="131"/>
    </location>
</feature>
<dbReference type="SUPFAM" id="SSF48179">
    <property type="entry name" value="6-phosphogluconate dehydrogenase C-terminal domain-like"/>
    <property type="match status" value="1"/>
</dbReference>
<evidence type="ECO:0000256" key="2">
    <source>
        <dbReference type="PIRSR" id="PIRSR000105-1"/>
    </source>
</evidence>
<dbReference type="SUPFAM" id="SSF51735">
    <property type="entry name" value="NAD(P)-binding Rossmann-fold domains"/>
    <property type="match status" value="1"/>
</dbReference>
<dbReference type="GO" id="GO:0070403">
    <property type="term" value="F:NAD+ binding"/>
    <property type="evidence" value="ECO:0007669"/>
    <property type="project" value="InterPro"/>
</dbReference>
<dbReference type="InterPro" id="IPR008927">
    <property type="entry name" value="6-PGluconate_DH-like_C_sf"/>
</dbReference>
<gene>
    <name evidence="5" type="primary">paaH</name>
    <name evidence="5" type="ORF">DSM104440_02149</name>
</gene>
<dbReference type="InterPro" id="IPR013328">
    <property type="entry name" value="6PGD_dom2"/>
</dbReference>
<dbReference type="AlphaFoldDB" id="A0A6M4H723"/>
<feature type="domain" description="3-hydroxyacyl-CoA dehydrogenase NAD binding" evidence="4">
    <location>
        <begin position="6"/>
        <end position="174"/>
    </location>
</feature>
<evidence type="ECO:0000256" key="1">
    <source>
        <dbReference type="ARBA" id="ARBA00023002"/>
    </source>
</evidence>
<dbReference type="GO" id="GO:0006635">
    <property type="term" value="P:fatty acid beta-oxidation"/>
    <property type="evidence" value="ECO:0007669"/>
    <property type="project" value="TreeGrafter"/>
</dbReference>
<dbReference type="KEGG" id="upl:DSM104440_02149"/>
<dbReference type="PIRSF" id="PIRSF000105">
    <property type="entry name" value="HCDH"/>
    <property type="match status" value="1"/>
</dbReference>
<evidence type="ECO:0000259" key="4">
    <source>
        <dbReference type="Pfam" id="PF02737"/>
    </source>
</evidence>
<evidence type="ECO:0000313" key="5">
    <source>
        <dbReference type="EMBL" id="QJR15330.1"/>
    </source>
</evidence>
<dbReference type="InterPro" id="IPR036291">
    <property type="entry name" value="NAD(P)-bd_dom_sf"/>
</dbReference>
<proteinExistence type="predicted"/>
<dbReference type="InterPro" id="IPR022694">
    <property type="entry name" value="3-OHacyl-CoA_DH"/>
</dbReference>
<dbReference type="Gene3D" id="1.10.1040.10">
    <property type="entry name" value="N-(1-d-carboxylethyl)-l-norvaline Dehydrogenase, domain 2"/>
    <property type="match status" value="1"/>
</dbReference>
<organism evidence="5 6">
    <name type="scientific">Usitatibacter palustris</name>
    <dbReference type="NCBI Taxonomy" id="2732487"/>
    <lineage>
        <taxon>Bacteria</taxon>
        <taxon>Pseudomonadati</taxon>
        <taxon>Pseudomonadota</taxon>
        <taxon>Betaproteobacteria</taxon>
        <taxon>Nitrosomonadales</taxon>
        <taxon>Usitatibacteraceae</taxon>
        <taxon>Usitatibacter</taxon>
    </lineage>
</organism>
<dbReference type="Pfam" id="PF00725">
    <property type="entry name" value="3HCDH"/>
    <property type="match status" value="1"/>
</dbReference>
<dbReference type="RefSeq" id="WP_171162507.1">
    <property type="nucleotide sequence ID" value="NZ_CP053073.1"/>
</dbReference>
<keyword evidence="1 5" id="KW-0560">Oxidoreductase</keyword>
<dbReference type="Proteomes" id="UP000503096">
    <property type="component" value="Chromosome"/>
</dbReference>
<dbReference type="Pfam" id="PF02737">
    <property type="entry name" value="3HCDH_N"/>
    <property type="match status" value="1"/>
</dbReference>
<protein>
    <submittedName>
        <fullName evidence="5">3-hydroxyadipyl-CoA dehydrogenase</fullName>
        <ecNumber evidence="5">1.1.1.-</ecNumber>
    </submittedName>
</protein>
<dbReference type="InParanoid" id="A0A6M4H723"/>
<evidence type="ECO:0000313" key="6">
    <source>
        <dbReference type="Proteomes" id="UP000503096"/>
    </source>
</evidence>
<keyword evidence="6" id="KW-1185">Reference proteome</keyword>
<dbReference type="PANTHER" id="PTHR48075">
    <property type="entry name" value="3-HYDROXYACYL-COA DEHYDROGENASE FAMILY PROTEIN"/>
    <property type="match status" value="1"/>
</dbReference>
<name>A0A6M4H723_9PROT</name>
<reference evidence="5 6" key="1">
    <citation type="submission" date="2020-04" db="EMBL/GenBank/DDBJ databases">
        <title>Usitatibacter rugosus gen. nov., sp. nov. and Usitatibacter palustris sp. nov., novel members of Usitatibacteraceae fam. nov. within the order Nitrosomonadales isolated from soil.</title>
        <authorList>
            <person name="Huber K.J."/>
            <person name="Neumann-Schaal M."/>
            <person name="Geppert A."/>
            <person name="Luckner M."/>
            <person name="Wanner G."/>
            <person name="Overmann J."/>
        </authorList>
    </citation>
    <scope>NUCLEOTIDE SEQUENCE [LARGE SCALE GENOMIC DNA]</scope>
    <source>
        <strain evidence="5 6">Swamp67</strain>
    </source>
</reference>
<dbReference type="GO" id="GO:0008691">
    <property type="term" value="F:3-hydroxybutyryl-CoA dehydrogenase activity"/>
    <property type="evidence" value="ECO:0007669"/>
    <property type="project" value="TreeGrafter"/>
</dbReference>
<dbReference type="EMBL" id="CP053073">
    <property type="protein sequence ID" value="QJR15330.1"/>
    <property type="molecule type" value="Genomic_DNA"/>
</dbReference>
<dbReference type="EC" id="1.1.1.-" evidence="5"/>
<feature type="domain" description="3-hydroxyacyl-CoA dehydrogenase C-terminal" evidence="3">
    <location>
        <begin position="178"/>
        <end position="276"/>
    </location>
</feature>
<dbReference type="InterPro" id="IPR006108">
    <property type="entry name" value="3HC_DH_C"/>
</dbReference>
<dbReference type="PANTHER" id="PTHR48075:SF5">
    <property type="entry name" value="3-HYDROXYBUTYRYL-COA DEHYDROGENASE"/>
    <property type="match status" value="1"/>
</dbReference>
<accession>A0A6M4H723</accession>
<sequence length="307" mass="32771">MKNVTAVIGGGTMGADIALTLARAGCAAHLVEPGAARRTALPGYLAKTAAELGIADFRSIAIHDSLARLPWASIDVVIEAIPEKLEVKRALFAELVTLARPDALLASNSSAIPISRIAEGLPTRGRMFGQHWFMPAHSVPLVEVVLGPDTDAALIEPHCAYLRSLGKRPVVVKKDLPGFIANRLQHALCREAYSLLEQGVASAEDIDAAVRFSFGFRYLAVGPILQRDHAGLDVHCSAAATMYPTLADNKEPAKVLRDLVAAGHLGIKTGRGFYEWTPEKIAADKARYTRMLQGALALVAEELDNGG</sequence>
<dbReference type="InterPro" id="IPR006176">
    <property type="entry name" value="3-OHacyl-CoA_DH_NAD-bd"/>
</dbReference>